<gene>
    <name evidence="2" type="ORF">GCM10011309_22120</name>
</gene>
<evidence type="ECO:0000313" key="3">
    <source>
        <dbReference type="Proteomes" id="UP000600865"/>
    </source>
</evidence>
<protein>
    <submittedName>
        <fullName evidence="2">Uncharacterized protein</fullName>
    </submittedName>
</protein>
<accession>A0A918NHS0</accession>
<name>A0A918NHS0_9PROT</name>
<dbReference type="AlphaFoldDB" id="A0A918NHS0"/>
<proteinExistence type="predicted"/>
<organism evidence="2 3">
    <name type="scientific">Litorimonas cladophorae</name>
    <dbReference type="NCBI Taxonomy" id="1220491"/>
    <lineage>
        <taxon>Bacteria</taxon>
        <taxon>Pseudomonadati</taxon>
        <taxon>Pseudomonadota</taxon>
        <taxon>Alphaproteobacteria</taxon>
        <taxon>Maricaulales</taxon>
        <taxon>Robiginitomaculaceae</taxon>
    </lineage>
</organism>
<feature type="compositionally biased region" description="Low complexity" evidence="1">
    <location>
        <begin position="78"/>
        <end position="90"/>
    </location>
</feature>
<dbReference type="RefSeq" id="WP_189585730.1">
    <property type="nucleotide sequence ID" value="NZ_BMYV01000002.1"/>
</dbReference>
<evidence type="ECO:0000256" key="1">
    <source>
        <dbReference type="SAM" id="MobiDB-lite"/>
    </source>
</evidence>
<dbReference type="EMBL" id="BMYV01000002">
    <property type="protein sequence ID" value="GGX71489.1"/>
    <property type="molecule type" value="Genomic_DNA"/>
</dbReference>
<reference evidence="2 3" key="1">
    <citation type="journal article" date="2014" name="Int. J. Syst. Evol. Microbiol.">
        <title>Complete genome sequence of Corynebacterium casei LMG S-19264T (=DSM 44701T), isolated from a smear-ripened cheese.</title>
        <authorList>
            <consortium name="US DOE Joint Genome Institute (JGI-PGF)"/>
            <person name="Walter F."/>
            <person name="Albersmeier A."/>
            <person name="Kalinowski J."/>
            <person name="Ruckert C."/>
        </authorList>
    </citation>
    <scope>NUCLEOTIDE SEQUENCE [LARGE SCALE GENOMIC DNA]</scope>
    <source>
        <strain evidence="2 3">KCTC 23968</strain>
    </source>
</reference>
<feature type="compositionally biased region" description="Polar residues" evidence="1">
    <location>
        <begin position="107"/>
        <end position="119"/>
    </location>
</feature>
<feature type="compositionally biased region" description="Basic residues" evidence="1">
    <location>
        <begin position="91"/>
        <end position="101"/>
    </location>
</feature>
<evidence type="ECO:0000313" key="2">
    <source>
        <dbReference type="EMBL" id="GGX71489.1"/>
    </source>
</evidence>
<sequence>MRGWNTPNIEAIDAYEVVGSKQAEALTNADVKVIANSGSSTNGMTQVMDLFSSNGGTQIAAAVEAFAQSEFGANIMSKTAKSKPTTSKAASKAKVRPKAKPKPSTEVKPTSTVTYKPET</sequence>
<comment type="caution">
    <text evidence="2">The sequence shown here is derived from an EMBL/GenBank/DDBJ whole genome shotgun (WGS) entry which is preliminary data.</text>
</comment>
<feature type="region of interest" description="Disordered" evidence="1">
    <location>
        <begin position="78"/>
        <end position="119"/>
    </location>
</feature>
<keyword evidence="3" id="KW-1185">Reference proteome</keyword>
<dbReference type="Proteomes" id="UP000600865">
    <property type="component" value="Unassembled WGS sequence"/>
</dbReference>